<feature type="compositionally biased region" description="Basic and acidic residues" evidence="1">
    <location>
        <begin position="239"/>
        <end position="259"/>
    </location>
</feature>
<proteinExistence type="predicted"/>
<dbReference type="InterPro" id="IPR043502">
    <property type="entry name" value="DNA/RNA_pol_sf"/>
</dbReference>
<evidence type="ECO:0000313" key="3">
    <source>
        <dbReference type="Proteomes" id="UP001652660"/>
    </source>
</evidence>
<evidence type="ECO:0000256" key="1">
    <source>
        <dbReference type="SAM" id="MobiDB-lite"/>
    </source>
</evidence>
<dbReference type="RefSeq" id="XP_071939103.1">
    <property type="nucleotide sequence ID" value="XM_072083002.1"/>
</dbReference>
<name>A0ABM4X4Y2_COFAR</name>
<evidence type="ECO:0000313" key="4">
    <source>
        <dbReference type="RefSeq" id="XP_071939103.1"/>
    </source>
</evidence>
<organism evidence="3 4">
    <name type="scientific">Coffea arabica</name>
    <name type="common">Arabian coffee</name>
    <dbReference type="NCBI Taxonomy" id="13443"/>
    <lineage>
        <taxon>Eukaryota</taxon>
        <taxon>Viridiplantae</taxon>
        <taxon>Streptophyta</taxon>
        <taxon>Embryophyta</taxon>
        <taxon>Tracheophyta</taxon>
        <taxon>Spermatophyta</taxon>
        <taxon>Magnoliopsida</taxon>
        <taxon>eudicotyledons</taxon>
        <taxon>Gunneridae</taxon>
        <taxon>Pentapetalae</taxon>
        <taxon>asterids</taxon>
        <taxon>lamiids</taxon>
        <taxon>Gentianales</taxon>
        <taxon>Rubiaceae</taxon>
        <taxon>Ixoroideae</taxon>
        <taxon>Gardenieae complex</taxon>
        <taxon>Bertiereae - Coffeeae clade</taxon>
        <taxon>Coffeeae</taxon>
        <taxon>Coffea</taxon>
    </lineage>
</organism>
<dbReference type="PANTHER" id="PTHR46890">
    <property type="entry name" value="NON-LTR RETROLELEMENT REVERSE TRANSCRIPTASE-LIKE PROTEIN-RELATED"/>
    <property type="match status" value="1"/>
</dbReference>
<keyword evidence="3" id="KW-1185">Reference proteome</keyword>
<dbReference type="SUPFAM" id="SSF56219">
    <property type="entry name" value="DNase I-like"/>
    <property type="match status" value="1"/>
</dbReference>
<dbReference type="InterPro" id="IPR052343">
    <property type="entry name" value="Retrotransposon-Effector_Assoc"/>
</dbReference>
<dbReference type="InterPro" id="IPR036691">
    <property type="entry name" value="Endo/exonu/phosph_ase_sf"/>
</dbReference>
<feature type="region of interest" description="Disordered" evidence="1">
    <location>
        <begin position="238"/>
        <end position="259"/>
    </location>
</feature>
<reference evidence="4" key="1">
    <citation type="submission" date="2025-08" db="UniProtKB">
        <authorList>
            <consortium name="RefSeq"/>
        </authorList>
    </citation>
    <scope>IDENTIFICATION</scope>
    <source>
        <tissue evidence="4">Leaves</tissue>
    </source>
</reference>
<sequence>MEEVLVSALKRFKLSEREVEGIDLSDEDVEFEKEAEREKAQRGGPWILDNQVLVIREWSAGFEKNIECFRFSPLWVQIWNLPTHWMSSAAGLKIGRVFRKVNEVILPPGGGKDGRHMKISAEVDLLQPLIRGTTVKLNGEVVWVEFKYERCPDFCYKCGVIGHGDKEGTGKEMMLRTQTKELGEGKIESSTPRGVLESRGQKEVIGQTDGFGSRDGGVKERKVGQEREKWEEILGSNNRGEKEERIRSGKEKLGGGRRERTEGSFREFNRFIKENELVDIDFEGKPWTWCNQWERDGEVRERLDRCLGSVGWYQLFAKAICHHQETEASDHSILILDNNPNQRKLKKRFYFDLRWARNEDSKGIIKTAWEIEQKGSRMFIVMRKIRECRMALLAWNRKLRMNSGKKITQIAELKLKLSKAYKEEELYWSQKARCRWLKEGDKNTAYFHASVMATRKRNKITILQRDNGNWCSTDQEMKEEICSYYQQMLTTKNTEEVEVPQDVPNTISRQMNERLIQLVEEAEIKKALFSMHPNKSPGTDGMSPLFFQKYWNIIRLDVVNAVTSFFHTGNMLRAFNDTLITLIPKIDNPLNLTQYRPISLCNTMYKIISKVLANRLKMVLNRCISESQSAFVPGRQIMDNVLIAHEVMHYLKNKRKGKVGFMALKLDMSKAYDRVEWQFVGRMMMCMGFCPIFVRWIMSCVSSVSYSFNLNGERVGYIKTSRGLRQGDPLSPYLFLICAEGLSHMINREISQGNVTGIKASKGKPQISHLFFADDSLICSKATVQEAKQVKDILLEYAKMSDQMVNFEKSAVYFSRNTPSHVREKVCQELGNMREAGSGRYLGLPMAIGRSKNQVFGYIKSLVMNKMKGWKNKMLSSAGKEVLIKSVIQAMPNYAMACFKLPKGLCRDICRVLRTSGGEAHNKIGICIG</sequence>
<dbReference type="CDD" id="cd01650">
    <property type="entry name" value="RT_nLTR_like"/>
    <property type="match status" value="1"/>
</dbReference>
<dbReference type="InterPro" id="IPR025836">
    <property type="entry name" value="Zn_knuckle_CX2CX4HX4C"/>
</dbReference>
<dbReference type="SUPFAM" id="SSF56672">
    <property type="entry name" value="DNA/RNA polymerases"/>
    <property type="match status" value="1"/>
</dbReference>
<dbReference type="GeneID" id="140037856"/>
<gene>
    <name evidence="4" type="primary">LOC140037856</name>
</gene>
<dbReference type="Pfam" id="PF14392">
    <property type="entry name" value="zf-CCHC_4"/>
    <property type="match status" value="1"/>
</dbReference>
<protein>
    <recommendedName>
        <fullName evidence="2">Reverse transcriptase domain-containing protein</fullName>
    </recommendedName>
</protein>
<dbReference type="Pfam" id="PF00078">
    <property type="entry name" value="RVT_1"/>
    <property type="match status" value="1"/>
</dbReference>
<dbReference type="PROSITE" id="PS50878">
    <property type="entry name" value="RT_POL"/>
    <property type="match status" value="1"/>
</dbReference>
<evidence type="ECO:0000259" key="2">
    <source>
        <dbReference type="PROSITE" id="PS50878"/>
    </source>
</evidence>
<accession>A0ABM4X4Y2</accession>
<dbReference type="Gene3D" id="3.60.10.10">
    <property type="entry name" value="Endonuclease/exonuclease/phosphatase"/>
    <property type="match status" value="1"/>
</dbReference>
<feature type="domain" description="Reverse transcriptase" evidence="2">
    <location>
        <begin position="564"/>
        <end position="846"/>
    </location>
</feature>
<dbReference type="PANTHER" id="PTHR46890:SF48">
    <property type="entry name" value="RNA-DIRECTED DNA POLYMERASE"/>
    <property type="match status" value="1"/>
</dbReference>
<dbReference type="InterPro" id="IPR000477">
    <property type="entry name" value="RT_dom"/>
</dbReference>
<dbReference type="Proteomes" id="UP001652660">
    <property type="component" value="Chromosome 3c"/>
</dbReference>